<dbReference type="GO" id="GO:0007155">
    <property type="term" value="P:cell adhesion"/>
    <property type="evidence" value="ECO:0007669"/>
    <property type="project" value="InterPro"/>
</dbReference>
<dbReference type="InterPro" id="IPR050330">
    <property type="entry name" value="Bact_OuterMem_StrucFunc"/>
</dbReference>
<dbReference type="KEGG" id="snan:I6N98_14815"/>
<keyword evidence="5 11" id="KW-0732">Signal</keyword>
<dbReference type="InterPro" id="IPR006664">
    <property type="entry name" value="OMP_bac"/>
</dbReference>
<dbReference type="InterPro" id="IPR006690">
    <property type="entry name" value="OMPA-like_CS"/>
</dbReference>
<dbReference type="PROSITE" id="PS51123">
    <property type="entry name" value="OMPA_2"/>
    <property type="match status" value="1"/>
</dbReference>
<dbReference type="GO" id="GO:0006811">
    <property type="term" value="P:monoatomic ion transport"/>
    <property type="evidence" value="ECO:0007669"/>
    <property type="project" value="UniProtKB-KW"/>
</dbReference>
<dbReference type="PANTHER" id="PTHR30329:SF21">
    <property type="entry name" value="LIPOPROTEIN YIAD-RELATED"/>
    <property type="match status" value="1"/>
</dbReference>
<evidence type="ECO:0000256" key="9">
    <source>
        <dbReference type="ARBA" id="ARBA00023237"/>
    </source>
</evidence>
<reference evidence="13 14" key="1">
    <citation type="submission" date="2020-12" db="EMBL/GenBank/DDBJ databases">
        <authorList>
            <person name="Shan Y."/>
        </authorList>
    </citation>
    <scope>NUCLEOTIDE SEQUENCE [LARGE SCALE GENOMIC DNA]</scope>
    <source>
        <strain evidence="14">csc3.9</strain>
    </source>
</reference>
<dbReference type="Gene3D" id="3.30.1330.60">
    <property type="entry name" value="OmpA-like domain"/>
    <property type="match status" value="1"/>
</dbReference>
<feature type="domain" description="OmpA-like" evidence="12">
    <location>
        <begin position="243"/>
        <end position="361"/>
    </location>
</feature>
<evidence type="ECO:0000256" key="11">
    <source>
        <dbReference type="SAM" id="SignalP"/>
    </source>
</evidence>
<dbReference type="InterPro" id="IPR011250">
    <property type="entry name" value="OMP/PagP_B-barrel"/>
</dbReference>
<keyword evidence="8 10" id="KW-0472">Membrane</keyword>
<keyword evidence="6" id="KW-0406">Ion transport</keyword>
<dbReference type="GO" id="GO:0005509">
    <property type="term" value="F:calcium ion binding"/>
    <property type="evidence" value="ECO:0007669"/>
    <property type="project" value="InterPro"/>
</dbReference>
<proteinExistence type="predicted"/>
<dbReference type="SUPFAM" id="SSF103088">
    <property type="entry name" value="OmpA-like"/>
    <property type="match status" value="1"/>
</dbReference>
<dbReference type="SUPFAM" id="SSF56925">
    <property type="entry name" value="OMPA-like"/>
    <property type="match status" value="1"/>
</dbReference>
<dbReference type="Proteomes" id="UP000596063">
    <property type="component" value="Chromosome"/>
</dbReference>
<keyword evidence="9" id="KW-0998">Cell outer membrane</keyword>
<dbReference type="RefSeq" id="WP_198569109.1">
    <property type="nucleotide sequence ID" value="NZ_CP066167.1"/>
</dbReference>
<evidence type="ECO:0000256" key="5">
    <source>
        <dbReference type="ARBA" id="ARBA00022729"/>
    </source>
</evidence>
<dbReference type="CDD" id="cd07185">
    <property type="entry name" value="OmpA_C-like"/>
    <property type="match status" value="1"/>
</dbReference>
<name>A0A7T4QZI2_9GAMM</name>
<dbReference type="InterPro" id="IPR027385">
    <property type="entry name" value="Beta-barrel_OMP"/>
</dbReference>
<organism evidence="13 14">
    <name type="scientific">Spongiibacter nanhainus</name>
    <dbReference type="NCBI Taxonomy" id="2794344"/>
    <lineage>
        <taxon>Bacteria</taxon>
        <taxon>Pseudomonadati</taxon>
        <taxon>Pseudomonadota</taxon>
        <taxon>Gammaproteobacteria</taxon>
        <taxon>Cellvibrionales</taxon>
        <taxon>Spongiibacteraceae</taxon>
        <taxon>Spongiibacter</taxon>
    </lineage>
</organism>
<dbReference type="EMBL" id="CP066167">
    <property type="protein sequence ID" value="QQD17610.1"/>
    <property type="molecule type" value="Genomic_DNA"/>
</dbReference>
<dbReference type="SUPFAM" id="SSF103647">
    <property type="entry name" value="TSP type-3 repeat"/>
    <property type="match status" value="1"/>
</dbReference>
<dbReference type="PANTHER" id="PTHR30329">
    <property type="entry name" value="STATOR ELEMENT OF FLAGELLAR MOTOR COMPLEX"/>
    <property type="match status" value="1"/>
</dbReference>
<evidence type="ECO:0000256" key="6">
    <source>
        <dbReference type="ARBA" id="ARBA00023065"/>
    </source>
</evidence>
<comment type="subcellular location">
    <subcellularLocation>
        <location evidence="1">Cell outer membrane</location>
        <topology evidence="1">Multi-pass membrane protein</topology>
    </subcellularLocation>
</comment>
<keyword evidence="7" id="KW-0626">Porin</keyword>
<dbReference type="InterPro" id="IPR028974">
    <property type="entry name" value="TSP_type-3_rpt"/>
</dbReference>
<protein>
    <submittedName>
        <fullName evidence="13">OmpA family protein</fullName>
    </submittedName>
</protein>
<evidence type="ECO:0000256" key="7">
    <source>
        <dbReference type="ARBA" id="ARBA00023114"/>
    </source>
</evidence>
<evidence type="ECO:0000256" key="2">
    <source>
        <dbReference type="ARBA" id="ARBA00022448"/>
    </source>
</evidence>
<keyword evidence="3" id="KW-1134">Transmembrane beta strand</keyword>
<keyword evidence="2" id="KW-0813">Transport</keyword>
<evidence type="ECO:0000313" key="13">
    <source>
        <dbReference type="EMBL" id="QQD17610.1"/>
    </source>
</evidence>
<sequence length="363" mass="38835">MNKVLTSLALAGAVASSAAMAADDKDVWYFNPAVGYQIFDSDTGLDEAGTGILGVEYRINTHWGVELSADYAKPDNEDDIQGLDAEVFGGSLSGVYYFTQQGAWLPYAAAGVGVKTLEYDNNTDDEYTQLNAGMGVRSFLTDRWSVRGDVRYLYGTDDSYQGGLVSLGLSYLFGAEGEQAGTDQDGDGVMDRKDDCPNTPPGVAVDANGCPLDRDGDGVPNYRDKCPNTEPGVKVDEMGCTFVLSQTQSVKLNVLFAVDSSVIPAAYRSELAKVAEFMKANDGVKGVIEGHTDNTGTDAYNQALSQRRADSVRNALIKDYGIAANRLSAVGFGEQRPIADNSTAEGRQKNRRVVAVVQTQAAE</sequence>
<dbReference type="Pfam" id="PF13505">
    <property type="entry name" value="OMP_b-brl"/>
    <property type="match status" value="1"/>
</dbReference>
<evidence type="ECO:0000256" key="10">
    <source>
        <dbReference type="PROSITE-ProRule" id="PRU00473"/>
    </source>
</evidence>
<evidence type="ECO:0000259" key="12">
    <source>
        <dbReference type="PROSITE" id="PS51123"/>
    </source>
</evidence>
<feature type="signal peptide" evidence="11">
    <location>
        <begin position="1"/>
        <end position="21"/>
    </location>
</feature>
<dbReference type="Gene3D" id="2.40.160.20">
    <property type="match status" value="1"/>
</dbReference>
<dbReference type="InterPro" id="IPR036737">
    <property type="entry name" value="OmpA-like_sf"/>
</dbReference>
<evidence type="ECO:0000313" key="14">
    <source>
        <dbReference type="Proteomes" id="UP000596063"/>
    </source>
</evidence>
<dbReference type="GO" id="GO:0009279">
    <property type="term" value="C:cell outer membrane"/>
    <property type="evidence" value="ECO:0007669"/>
    <property type="project" value="UniProtKB-SubCell"/>
</dbReference>
<gene>
    <name evidence="13" type="ORF">I6N98_14815</name>
</gene>
<dbReference type="InterPro" id="IPR003367">
    <property type="entry name" value="Thrombospondin_3-like_rpt"/>
</dbReference>
<keyword evidence="4" id="KW-0812">Transmembrane</keyword>
<dbReference type="InterPro" id="IPR006665">
    <property type="entry name" value="OmpA-like"/>
</dbReference>
<evidence type="ECO:0000256" key="8">
    <source>
        <dbReference type="ARBA" id="ARBA00023136"/>
    </source>
</evidence>
<dbReference type="Pfam" id="PF00691">
    <property type="entry name" value="OmpA"/>
    <property type="match status" value="1"/>
</dbReference>
<evidence type="ECO:0000256" key="1">
    <source>
        <dbReference type="ARBA" id="ARBA00004571"/>
    </source>
</evidence>
<dbReference type="Pfam" id="PF02412">
    <property type="entry name" value="TSP_3"/>
    <property type="match status" value="2"/>
</dbReference>
<feature type="chain" id="PRO_5032859633" evidence="11">
    <location>
        <begin position="22"/>
        <end position="363"/>
    </location>
</feature>
<keyword evidence="14" id="KW-1185">Reference proteome</keyword>
<evidence type="ECO:0000256" key="3">
    <source>
        <dbReference type="ARBA" id="ARBA00022452"/>
    </source>
</evidence>
<dbReference type="GO" id="GO:0046930">
    <property type="term" value="C:pore complex"/>
    <property type="evidence" value="ECO:0007669"/>
    <property type="project" value="UniProtKB-KW"/>
</dbReference>
<evidence type="ECO:0000256" key="4">
    <source>
        <dbReference type="ARBA" id="ARBA00022692"/>
    </source>
</evidence>
<dbReference type="PRINTS" id="PR01021">
    <property type="entry name" value="OMPADOMAIN"/>
</dbReference>
<accession>A0A7T4QZI2</accession>
<dbReference type="PROSITE" id="PS01068">
    <property type="entry name" value="OMPA_1"/>
    <property type="match status" value="1"/>
</dbReference>
<dbReference type="AlphaFoldDB" id="A0A7T4QZI2"/>
<dbReference type="GO" id="GO:0015288">
    <property type="term" value="F:porin activity"/>
    <property type="evidence" value="ECO:0007669"/>
    <property type="project" value="UniProtKB-KW"/>
</dbReference>